<protein>
    <submittedName>
        <fullName evidence="1">Uncharacterized protein</fullName>
    </submittedName>
</protein>
<reference evidence="1" key="1">
    <citation type="submission" date="2014-09" db="EMBL/GenBank/DDBJ databases">
        <authorList>
            <person name="Magalhaes I.L.F."/>
            <person name="Oliveira U."/>
            <person name="Santos F.R."/>
            <person name="Vidigal T.H.D.A."/>
            <person name="Brescovit A.D."/>
            <person name="Santos A.J."/>
        </authorList>
    </citation>
    <scope>NUCLEOTIDE SEQUENCE</scope>
    <source>
        <tissue evidence="1">Shoot tissue taken approximately 20 cm above the soil surface</tissue>
    </source>
</reference>
<proteinExistence type="predicted"/>
<dbReference type="EMBL" id="GBRH01174097">
    <property type="protein sequence ID" value="JAE23799.1"/>
    <property type="molecule type" value="Transcribed_RNA"/>
</dbReference>
<dbReference type="AlphaFoldDB" id="A0A0A9GK56"/>
<name>A0A0A9GK56_ARUDO</name>
<accession>A0A0A9GK56</accession>
<organism evidence="1">
    <name type="scientific">Arundo donax</name>
    <name type="common">Giant reed</name>
    <name type="synonym">Donax arundinaceus</name>
    <dbReference type="NCBI Taxonomy" id="35708"/>
    <lineage>
        <taxon>Eukaryota</taxon>
        <taxon>Viridiplantae</taxon>
        <taxon>Streptophyta</taxon>
        <taxon>Embryophyta</taxon>
        <taxon>Tracheophyta</taxon>
        <taxon>Spermatophyta</taxon>
        <taxon>Magnoliopsida</taxon>
        <taxon>Liliopsida</taxon>
        <taxon>Poales</taxon>
        <taxon>Poaceae</taxon>
        <taxon>PACMAD clade</taxon>
        <taxon>Arundinoideae</taxon>
        <taxon>Arundineae</taxon>
        <taxon>Arundo</taxon>
    </lineage>
</organism>
<sequence length="35" mass="3805">MCSQLRRMVGNSPPCVSPDSTCGRGRLVVKEIRDG</sequence>
<reference evidence="1" key="2">
    <citation type="journal article" date="2015" name="Data Brief">
        <title>Shoot transcriptome of the giant reed, Arundo donax.</title>
        <authorList>
            <person name="Barrero R.A."/>
            <person name="Guerrero F.D."/>
            <person name="Moolhuijzen P."/>
            <person name="Goolsby J.A."/>
            <person name="Tidwell J."/>
            <person name="Bellgard S.E."/>
            <person name="Bellgard M.I."/>
        </authorList>
    </citation>
    <scope>NUCLEOTIDE SEQUENCE</scope>
    <source>
        <tissue evidence="1">Shoot tissue taken approximately 20 cm above the soil surface</tissue>
    </source>
</reference>
<evidence type="ECO:0000313" key="1">
    <source>
        <dbReference type="EMBL" id="JAE23799.1"/>
    </source>
</evidence>